<keyword evidence="1" id="KW-0732">Signal</keyword>
<evidence type="ECO:0000313" key="3">
    <source>
        <dbReference type="Proteomes" id="UP001152300"/>
    </source>
</evidence>
<evidence type="ECO:0000256" key="1">
    <source>
        <dbReference type="SAM" id="SignalP"/>
    </source>
</evidence>
<dbReference type="AlphaFoldDB" id="A0A9X0AXN0"/>
<feature type="signal peptide" evidence="1">
    <location>
        <begin position="1"/>
        <end position="21"/>
    </location>
</feature>
<dbReference type="EMBL" id="JAPEIS010000001">
    <property type="protein sequence ID" value="KAJ8070842.1"/>
    <property type="molecule type" value="Genomic_DNA"/>
</dbReference>
<proteinExistence type="predicted"/>
<accession>A0A9X0AXN0</accession>
<keyword evidence="3" id="KW-1185">Reference proteome</keyword>
<evidence type="ECO:0000313" key="2">
    <source>
        <dbReference type="EMBL" id="KAJ8070842.1"/>
    </source>
</evidence>
<comment type="caution">
    <text evidence="2">The sequence shown here is derived from an EMBL/GenBank/DDBJ whole genome shotgun (WGS) entry which is preliminary data.</text>
</comment>
<dbReference type="OrthoDB" id="10306755at2759"/>
<dbReference type="Proteomes" id="UP001152300">
    <property type="component" value="Unassembled WGS sequence"/>
</dbReference>
<organism evidence="2 3">
    <name type="scientific">Sclerotinia nivalis</name>
    <dbReference type="NCBI Taxonomy" id="352851"/>
    <lineage>
        <taxon>Eukaryota</taxon>
        <taxon>Fungi</taxon>
        <taxon>Dikarya</taxon>
        <taxon>Ascomycota</taxon>
        <taxon>Pezizomycotina</taxon>
        <taxon>Leotiomycetes</taxon>
        <taxon>Helotiales</taxon>
        <taxon>Sclerotiniaceae</taxon>
        <taxon>Sclerotinia</taxon>
    </lineage>
</organism>
<protein>
    <submittedName>
        <fullName evidence="2">Uncharacterized protein</fullName>
    </submittedName>
</protein>
<name>A0A9X0AXN0_9HELO</name>
<reference evidence="2" key="1">
    <citation type="submission" date="2022-11" db="EMBL/GenBank/DDBJ databases">
        <title>Genome Resource of Sclerotinia nivalis Strain SnTB1, a Plant Pathogen Isolated from American Ginseng.</title>
        <authorList>
            <person name="Fan S."/>
        </authorList>
    </citation>
    <scope>NUCLEOTIDE SEQUENCE</scope>
    <source>
        <strain evidence="2">SnTB1</strain>
    </source>
</reference>
<sequence>MNNLMPVIVLVQALLFAATVALFRKWMQDTPQPRAEDAPETGVIICTHHYIFVELPEPDAINQPSTETESRTD</sequence>
<feature type="chain" id="PRO_5040890395" evidence="1">
    <location>
        <begin position="22"/>
        <end position="73"/>
    </location>
</feature>
<gene>
    <name evidence="2" type="ORF">OCU04_001205</name>
</gene>